<dbReference type="RefSeq" id="WP_163952430.1">
    <property type="nucleotide sequence ID" value="NZ_JAAFZH010000010.1"/>
</dbReference>
<name>A0A6L9LFD4_9BACT</name>
<keyword evidence="2" id="KW-1185">Reference proteome</keyword>
<dbReference type="EMBL" id="JAAFZH010000010">
    <property type="protein sequence ID" value="NDU97208.1"/>
    <property type="molecule type" value="Genomic_DNA"/>
</dbReference>
<proteinExistence type="predicted"/>
<evidence type="ECO:0000313" key="1">
    <source>
        <dbReference type="EMBL" id="NDU97208.1"/>
    </source>
</evidence>
<dbReference type="AlphaFoldDB" id="A0A6L9LFD4"/>
<organism evidence="1 2">
    <name type="scientific">Spirosoma terrae</name>
    <dbReference type="NCBI Taxonomy" id="1968276"/>
    <lineage>
        <taxon>Bacteria</taxon>
        <taxon>Pseudomonadati</taxon>
        <taxon>Bacteroidota</taxon>
        <taxon>Cytophagia</taxon>
        <taxon>Cytophagales</taxon>
        <taxon>Cytophagaceae</taxon>
        <taxon>Spirosoma</taxon>
    </lineage>
</organism>
<dbReference type="Proteomes" id="UP000474175">
    <property type="component" value="Unassembled WGS sequence"/>
</dbReference>
<gene>
    <name evidence="1" type="ORF">GK108_20155</name>
</gene>
<protein>
    <submittedName>
        <fullName evidence="1">Uncharacterized protein</fullName>
    </submittedName>
</protein>
<reference evidence="1 2" key="1">
    <citation type="submission" date="2020-02" db="EMBL/GenBank/DDBJ databases">
        <title>Draft genome sequence of two Spirosoma agri KCTC 52727 and Spirosoma terrae KCTC 52035.</title>
        <authorList>
            <person name="Rojas J."/>
            <person name="Ambika Manirajan B."/>
            <person name="Suarez C."/>
            <person name="Ratering S."/>
            <person name="Schnell S."/>
        </authorList>
    </citation>
    <scope>NUCLEOTIDE SEQUENCE [LARGE SCALE GENOMIC DNA]</scope>
    <source>
        <strain evidence="1 2">KCTC 52035</strain>
    </source>
</reference>
<evidence type="ECO:0000313" key="2">
    <source>
        <dbReference type="Proteomes" id="UP000474175"/>
    </source>
</evidence>
<sequence length="95" mass="10671">METLMPPTEGQIKQTIQDLQKRLADPLINQKINRPVKEGYSESINVLAQHRITYDGIDQLTTLQGRAIAVLAVDYVKGECSKEVLLGVKLKQPNR</sequence>
<accession>A0A6L9LFD4</accession>
<comment type="caution">
    <text evidence="1">The sequence shown here is derived from an EMBL/GenBank/DDBJ whole genome shotgun (WGS) entry which is preliminary data.</text>
</comment>